<feature type="compositionally biased region" description="Basic and acidic residues" evidence="7">
    <location>
        <begin position="388"/>
        <end position="397"/>
    </location>
</feature>
<feature type="region of interest" description="Disordered" evidence="7">
    <location>
        <begin position="1"/>
        <end position="90"/>
    </location>
</feature>
<evidence type="ECO:0000259" key="8">
    <source>
        <dbReference type="Pfam" id="PF11600"/>
    </source>
</evidence>
<evidence type="ECO:0000256" key="4">
    <source>
        <dbReference type="ARBA" id="ARBA00023186"/>
    </source>
</evidence>
<feature type="compositionally biased region" description="Acidic residues" evidence="7">
    <location>
        <begin position="398"/>
        <end position="417"/>
    </location>
</feature>
<dbReference type="InterPro" id="IPR021644">
    <property type="entry name" value="CAF-1_p150_acidic"/>
</dbReference>
<keyword evidence="5" id="KW-0234">DNA repair</keyword>
<dbReference type="GO" id="GO:0033186">
    <property type="term" value="C:CAF-1 complex"/>
    <property type="evidence" value="ECO:0007669"/>
    <property type="project" value="TreeGrafter"/>
</dbReference>
<feature type="compositionally biased region" description="Polar residues" evidence="7">
    <location>
        <begin position="426"/>
        <end position="446"/>
    </location>
</feature>
<evidence type="ECO:0000256" key="7">
    <source>
        <dbReference type="SAM" id="MobiDB-lite"/>
    </source>
</evidence>
<feature type="compositionally biased region" description="Polar residues" evidence="7">
    <location>
        <begin position="229"/>
        <end position="241"/>
    </location>
</feature>
<feature type="compositionally biased region" description="Polar residues" evidence="7">
    <location>
        <begin position="907"/>
        <end position="918"/>
    </location>
</feature>
<feature type="compositionally biased region" description="Basic and acidic residues" evidence="7">
    <location>
        <begin position="345"/>
        <end position="355"/>
    </location>
</feature>
<comment type="subcellular location">
    <subcellularLocation>
        <location evidence="1">Nucleus</location>
    </subcellularLocation>
</comment>
<dbReference type="PANTHER" id="PTHR15272">
    <property type="entry name" value="CHROMATIN ASSEMBLY FACTOR 1 SUBUNIT A CAF-1 SUBUNIT A"/>
    <property type="match status" value="1"/>
</dbReference>
<feature type="region of interest" description="Disordered" evidence="7">
    <location>
        <begin position="1062"/>
        <end position="1091"/>
    </location>
</feature>
<dbReference type="InterPro" id="IPR022043">
    <property type="entry name" value="CAF1A_DD"/>
</dbReference>
<sequence length="1209" mass="136699">MRNSTSGSTPKTNTVQDDSVSTNNNAEKTSAKKLKQARLPFKVIAPGTSPVGSKTTATPLTTAGDKDKDSHSTDGRKRKLSYDETDDDVAGGAVVVIDGDDNVSKENVEILKAATKKKKTNNNEHTTSEVVVSLLDDDDDDDIEGETNNEDVNNTSVISAVGKKDLALKTPKATAKDKRNGAGTPQTSSAQKDKNGSASKLQIKLPLSAGKKKRRKSKLQQLSSLNNSTAEGSHNHSTQELSSDDIEEIAVEQNPQKRKKLNTEYDVDDGDKTKNVKSKSDEQEQEVETIALDSEPEEKKKEEEEVKSKTTATTKALSGKDNSKKESSKKPFEQSIKNWTVNKTTHKEKETKQELNNKTSPQTKKQSPEESSEDEDKDEIQKISSSSDEEKVENPENDKEEELDESVLSDNDNEADDERDHLNGKGANNSSDMSESSKTKHNSTLESLKDGKSMKSTSTKNQTPKQAKLMEQRRKAREEKERKLQEEKQKKQQEKEEKELAKKREREEKEEQRRKEREEKEEQKRKERDEKERKRLAELEVKNEEKRKKNEAKEEELRKKEEERKRKEQEKEEAELKKKKAAQAFTKFFVAKTPNQAQLKNEEDSNTGDDNKLLAFRPFQVKGDMKLAPVIRKIFTPEAKNRLDSLLGCRNDDDDEEEDVVRRKPLPKTQLYLSELRSGKILPGKWRRPSTESKDDVILVEDELERVGQEIVEDTPAYIREEMRVKFYKFHDNRRPPYYGTWRKKSAVVKPRKPFAQDKKFFDYEVDSDDEWEEEEPGESLEDGSDDDKEKESEDDDYEVDNEWFVPHGHLSDEELQNEDEFGMGDDNTREAQKAKLQILQQEFAQEMKKKTEKIKPRLIGCIWADINGNQPAECARILWDTLEKKAMLFTEPPLVEEPEGDRSAEPSLSPSGATNGSVEKPTAEKLKPISLSDSMIKDLIRLLHGNNHSKNFLINEFIAYIEKTEESVKNGDLRKPLKSVVRDKIDEMAEWQAIDATAATMLEVEQANDDAATDGAKKKKKAKRRLCWVVKQDSLNKMDLPSLELQNSWEYTLPPKFVKSDKEVKTDENESTTTTPVVAEDSAKPKNTAATSQITKFTKVLTAEEKASKLQNSPASTANTSSSTDKSGGTETKSNTPSTSKEKKRVPLLMSVARGQQIPTPAKNKLISQFLQHKGKDNAKPSSSPTTTSRSKTVISPQVEDDDVVILD</sequence>
<feature type="domain" description="Chromatin assembly factor 1 subunit A dimerization" evidence="9">
    <location>
        <begin position="726"/>
        <end position="797"/>
    </location>
</feature>
<reference evidence="10 11" key="1">
    <citation type="journal article" date="2015" name="Nat. Commun.">
        <title>Lucilia cuprina genome unlocks parasitic fly biology to underpin future interventions.</title>
        <authorList>
            <person name="Anstead C.A."/>
            <person name="Korhonen P.K."/>
            <person name="Young N.D."/>
            <person name="Hall R.S."/>
            <person name="Jex A.R."/>
            <person name="Murali S.C."/>
            <person name="Hughes D.S."/>
            <person name="Lee S.F."/>
            <person name="Perry T."/>
            <person name="Stroehlein A.J."/>
            <person name="Ansell B.R."/>
            <person name="Breugelmans B."/>
            <person name="Hofmann A."/>
            <person name="Qu J."/>
            <person name="Dugan S."/>
            <person name="Lee S.L."/>
            <person name="Chao H."/>
            <person name="Dinh H."/>
            <person name="Han Y."/>
            <person name="Doddapaneni H.V."/>
            <person name="Worley K.C."/>
            <person name="Muzny D.M."/>
            <person name="Ioannidis P."/>
            <person name="Waterhouse R.M."/>
            <person name="Zdobnov E.M."/>
            <person name="James P.J."/>
            <person name="Bagnall N.H."/>
            <person name="Kotze A.C."/>
            <person name="Gibbs R.A."/>
            <person name="Richards S."/>
            <person name="Batterham P."/>
            <person name="Gasser R.B."/>
        </authorList>
    </citation>
    <scope>NUCLEOTIDE SEQUENCE [LARGE SCALE GENOMIC DNA]</scope>
    <source>
        <strain evidence="10 11">LS</strain>
        <tissue evidence="10">Full body</tissue>
    </source>
</reference>
<dbReference type="OMA" id="RAKYLHF"/>
<feature type="compositionally biased region" description="Low complexity" evidence="7">
    <location>
        <begin position="219"/>
        <end position="228"/>
    </location>
</feature>
<keyword evidence="3" id="KW-0227">DNA damage</keyword>
<name>A0A0L0C4L2_LUCCU</name>
<feature type="compositionally biased region" description="Basic and acidic residues" evidence="7">
    <location>
        <begin position="64"/>
        <end position="75"/>
    </location>
</feature>
<feature type="compositionally biased region" description="Basic and acidic residues" evidence="7">
    <location>
        <begin position="270"/>
        <end position="282"/>
    </location>
</feature>
<dbReference type="Pfam" id="PF11600">
    <property type="entry name" value="CAF1A_acidic"/>
    <property type="match status" value="1"/>
</dbReference>
<gene>
    <name evidence="10" type="ORF">FF38_08954</name>
</gene>
<evidence type="ECO:0008006" key="12">
    <source>
        <dbReference type="Google" id="ProtNLM"/>
    </source>
</evidence>
<evidence type="ECO:0000256" key="1">
    <source>
        <dbReference type="ARBA" id="ARBA00004123"/>
    </source>
</evidence>
<feature type="compositionally biased region" description="Polar residues" evidence="7">
    <location>
        <begin position="50"/>
        <end position="61"/>
    </location>
</feature>
<feature type="region of interest" description="Disordered" evidence="7">
    <location>
        <begin position="893"/>
        <end position="926"/>
    </location>
</feature>
<proteinExistence type="predicted"/>
<comment type="caution">
    <text evidence="10">The sequence shown here is derived from an EMBL/GenBank/DDBJ whole genome shotgun (WGS) entry which is preliminary data.</text>
</comment>
<dbReference type="Proteomes" id="UP000037069">
    <property type="component" value="Unassembled WGS sequence"/>
</dbReference>
<evidence type="ECO:0000313" key="10">
    <source>
        <dbReference type="EMBL" id="KNC27308.1"/>
    </source>
</evidence>
<feature type="compositionally biased region" description="Polar residues" evidence="7">
    <location>
        <begin position="183"/>
        <end position="200"/>
    </location>
</feature>
<protein>
    <recommendedName>
        <fullName evidence="12">Chromatin assembly factor 1 subunit A</fullName>
    </recommendedName>
</protein>
<feature type="region of interest" description="Disordered" evidence="7">
    <location>
        <begin position="1106"/>
        <end position="1209"/>
    </location>
</feature>
<evidence type="ECO:0000313" key="11">
    <source>
        <dbReference type="Proteomes" id="UP000037069"/>
    </source>
</evidence>
<evidence type="ECO:0000259" key="9">
    <source>
        <dbReference type="Pfam" id="PF12253"/>
    </source>
</evidence>
<feature type="compositionally biased region" description="Acidic residues" evidence="7">
    <location>
        <begin position="135"/>
        <end position="149"/>
    </location>
</feature>
<dbReference type="EMBL" id="JRES01000911">
    <property type="protein sequence ID" value="KNC27308.1"/>
    <property type="molecule type" value="Genomic_DNA"/>
</dbReference>
<keyword evidence="4" id="KW-0143">Chaperone</keyword>
<dbReference type="GO" id="GO:0005634">
    <property type="term" value="C:nucleus"/>
    <property type="evidence" value="ECO:0007669"/>
    <property type="project" value="UniProtKB-SubCell"/>
</dbReference>
<feature type="compositionally biased region" description="Polar residues" evidence="7">
    <location>
        <begin position="1"/>
        <end position="28"/>
    </location>
</feature>
<organism evidence="10 11">
    <name type="scientific">Lucilia cuprina</name>
    <name type="common">Green bottle fly</name>
    <name type="synonym">Australian sheep blowfly</name>
    <dbReference type="NCBI Taxonomy" id="7375"/>
    <lineage>
        <taxon>Eukaryota</taxon>
        <taxon>Metazoa</taxon>
        <taxon>Ecdysozoa</taxon>
        <taxon>Arthropoda</taxon>
        <taxon>Hexapoda</taxon>
        <taxon>Insecta</taxon>
        <taxon>Pterygota</taxon>
        <taxon>Neoptera</taxon>
        <taxon>Endopterygota</taxon>
        <taxon>Diptera</taxon>
        <taxon>Brachycera</taxon>
        <taxon>Muscomorpha</taxon>
        <taxon>Oestroidea</taxon>
        <taxon>Calliphoridae</taxon>
        <taxon>Luciliinae</taxon>
        <taxon>Lucilia</taxon>
    </lineage>
</organism>
<accession>A0A0L0C4L2</accession>
<feature type="compositionally biased region" description="Low complexity" evidence="7">
    <location>
        <begin position="1181"/>
        <end position="1194"/>
    </location>
</feature>
<dbReference type="PANTHER" id="PTHR15272:SF0">
    <property type="entry name" value="CHROMATIN ASSEMBLY FACTOR 1 SUBUNIT A"/>
    <property type="match status" value="1"/>
</dbReference>
<feature type="compositionally biased region" description="Basic and acidic residues" evidence="7">
    <location>
        <begin position="297"/>
        <end position="308"/>
    </location>
</feature>
<evidence type="ECO:0000256" key="5">
    <source>
        <dbReference type="ARBA" id="ARBA00023204"/>
    </source>
</evidence>
<feature type="compositionally biased region" description="Basic and acidic residues" evidence="7">
    <location>
        <begin position="468"/>
        <end position="576"/>
    </location>
</feature>
<dbReference type="Pfam" id="PF12253">
    <property type="entry name" value="CAF1A_dimeriz"/>
    <property type="match status" value="1"/>
</dbReference>
<keyword evidence="2" id="KW-0235">DNA replication</keyword>
<dbReference type="GO" id="GO:0006281">
    <property type="term" value="P:DNA repair"/>
    <property type="evidence" value="ECO:0007669"/>
    <property type="project" value="UniProtKB-KW"/>
</dbReference>
<evidence type="ECO:0000256" key="2">
    <source>
        <dbReference type="ARBA" id="ARBA00022705"/>
    </source>
</evidence>
<feature type="compositionally biased region" description="Acidic residues" evidence="7">
    <location>
        <begin position="1200"/>
        <end position="1209"/>
    </location>
</feature>
<dbReference type="OrthoDB" id="79480at2759"/>
<feature type="compositionally biased region" description="Basic and acidic residues" evidence="7">
    <location>
        <begin position="321"/>
        <end position="332"/>
    </location>
</feature>
<evidence type="ECO:0000256" key="3">
    <source>
        <dbReference type="ARBA" id="ARBA00022763"/>
    </source>
</evidence>
<dbReference type="GO" id="GO:0006334">
    <property type="term" value="P:nucleosome assembly"/>
    <property type="evidence" value="ECO:0007669"/>
    <property type="project" value="TreeGrafter"/>
</dbReference>
<dbReference type="STRING" id="7375.A0A0L0C4L2"/>
<dbReference type="GO" id="GO:0006260">
    <property type="term" value="P:DNA replication"/>
    <property type="evidence" value="ECO:0007669"/>
    <property type="project" value="UniProtKB-KW"/>
</dbReference>
<dbReference type="AlphaFoldDB" id="A0A0L0C4L2"/>
<feature type="region of interest" description="Disordered" evidence="7">
    <location>
        <begin position="767"/>
        <end position="802"/>
    </location>
</feature>
<keyword evidence="6" id="KW-0539">Nucleus</keyword>
<feature type="compositionally biased region" description="Polar residues" evidence="7">
    <location>
        <begin position="454"/>
        <end position="465"/>
    </location>
</feature>
<feature type="region of interest" description="Disordered" evidence="7">
    <location>
        <begin position="114"/>
        <end position="578"/>
    </location>
</feature>
<keyword evidence="11" id="KW-1185">Reference proteome</keyword>
<feature type="compositionally biased region" description="Low complexity" evidence="7">
    <location>
        <begin position="1113"/>
        <end position="1125"/>
    </location>
</feature>
<feature type="domain" description="Chromatin assembly factor 1 p150 subunit acidic region" evidence="8">
    <location>
        <begin position="473"/>
        <end position="626"/>
    </location>
</feature>
<evidence type="ECO:0000256" key="6">
    <source>
        <dbReference type="ARBA" id="ARBA00023242"/>
    </source>
</evidence>
<feature type="compositionally biased region" description="Polar residues" evidence="7">
    <location>
        <begin position="1126"/>
        <end position="1140"/>
    </location>
</feature>